<proteinExistence type="predicted"/>
<feature type="compositionally biased region" description="Low complexity" evidence="3">
    <location>
        <begin position="164"/>
        <end position="174"/>
    </location>
</feature>
<dbReference type="EMBL" id="BSDI01000047">
    <property type="protein sequence ID" value="GLI01633.1"/>
    <property type="molecule type" value="Genomic_DNA"/>
</dbReference>
<dbReference type="RefSeq" id="WP_281902808.1">
    <property type="nucleotide sequence ID" value="NZ_BSDI01000047.1"/>
</dbReference>
<keyword evidence="4" id="KW-1133">Transmembrane helix</keyword>
<dbReference type="Gene3D" id="1.10.10.1320">
    <property type="entry name" value="Anti-sigma factor, zinc-finger domain"/>
    <property type="match status" value="1"/>
</dbReference>
<dbReference type="Pfam" id="PF13490">
    <property type="entry name" value="zf-HC2"/>
    <property type="match status" value="1"/>
</dbReference>
<feature type="region of interest" description="Disordered" evidence="3">
    <location>
        <begin position="71"/>
        <end position="95"/>
    </location>
</feature>
<keyword evidence="2" id="KW-0804">Transcription</keyword>
<evidence type="ECO:0000259" key="5">
    <source>
        <dbReference type="Pfam" id="PF13490"/>
    </source>
</evidence>
<accession>A0ABQ5R5K0</accession>
<organism evidence="6 7">
    <name type="scientific">Phytohabitans aurantiacus</name>
    <dbReference type="NCBI Taxonomy" id="3016789"/>
    <lineage>
        <taxon>Bacteria</taxon>
        <taxon>Bacillati</taxon>
        <taxon>Actinomycetota</taxon>
        <taxon>Actinomycetes</taxon>
        <taxon>Micromonosporales</taxon>
        <taxon>Micromonosporaceae</taxon>
    </lineage>
</organism>
<feature type="compositionally biased region" description="Polar residues" evidence="3">
    <location>
        <begin position="223"/>
        <end position="233"/>
    </location>
</feature>
<feature type="compositionally biased region" description="Polar residues" evidence="3">
    <location>
        <begin position="206"/>
        <end position="216"/>
    </location>
</feature>
<evidence type="ECO:0000256" key="3">
    <source>
        <dbReference type="SAM" id="MobiDB-lite"/>
    </source>
</evidence>
<evidence type="ECO:0000256" key="4">
    <source>
        <dbReference type="SAM" id="Phobius"/>
    </source>
</evidence>
<feature type="compositionally biased region" description="Pro residues" evidence="3">
    <location>
        <begin position="175"/>
        <end position="188"/>
    </location>
</feature>
<keyword evidence="7" id="KW-1185">Reference proteome</keyword>
<dbReference type="Proteomes" id="UP001144280">
    <property type="component" value="Unassembled WGS sequence"/>
</dbReference>
<evidence type="ECO:0000256" key="2">
    <source>
        <dbReference type="ARBA" id="ARBA00023163"/>
    </source>
</evidence>
<feature type="transmembrane region" description="Helical" evidence="4">
    <location>
        <begin position="105"/>
        <end position="129"/>
    </location>
</feature>
<feature type="region of interest" description="Disordered" evidence="3">
    <location>
        <begin position="136"/>
        <end position="233"/>
    </location>
</feature>
<evidence type="ECO:0000313" key="6">
    <source>
        <dbReference type="EMBL" id="GLI01633.1"/>
    </source>
</evidence>
<feature type="compositionally biased region" description="Pro residues" evidence="3">
    <location>
        <begin position="84"/>
        <end position="93"/>
    </location>
</feature>
<keyword evidence="1" id="KW-0805">Transcription regulation</keyword>
<comment type="caution">
    <text evidence="6">The sequence shown here is derived from an EMBL/GenBank/DDBJ whole genome shotgun (WGS) entry which is preliminary data.</text>
</comment>
<feature type="domain" description="Putative zinc-finger" evidence="5">
    <location>
        <begin position="9"/>
        <end position="37"/>
    </location>
</feature>
<evidence type="ECO:0000313" key="7">
    <source>
        <dbReference type="Proteomes" id="UP001144280"/>
    </source>
</evidence>
<evidence type="ECO:0000256" key="1">
    <source>
        <dbReference type="ARBA" id="ARBA00023015"/>
    </source>
</evidence>
<keyword evidence="4" id="KW-0472">Membrane</keyword>
<dbReference type="InterPro" id="IPR041916">
    <property type="entry name" value="Anti_sigma_zinc_sf"/>
</dbReference>
<protein>
    <recommendedName>
        <fullName evidence="5">Putative zinc-finger domain-containing protein</fullName>
    </recommendedName>
</protein>
<gene>
    <name evidence="6" type="ORF">Pa4123_69090</name>
</gene>
<sequence>MPDEHCVHPDVGAYALGLLEPDERARYELHLRGCARCSRAVRSLAPLVELLGAVDARSLLAATDPPVPTSLRIPAPRVADSPVTPRPVTPPAAPASTRWARHSHLLRCVTIAAAASTVLVLVGFVTFAARSSVHEPPMAAGATTVEASPTGATPAPNRLRSGTRPRPSTPTVAPTTPPPAQTQPPATTPPVEEEPDTLSAVGPQPASDTHVAQNPETGAHATVETTEADTGTVRTDLTVALTKVDGPREGVVMVTTTAGETTVATKWHIAEGGDGSTVWASAPVGAGEIARVDVVDHTGTVLVSVPVNPVDPKK</sequence>
<name>A0ABQ5R5K0_9ACTN</name>
<keyword evidence="4" id="KW-0812">Transmembrane</keyword>
<reference evidence="6" key="1">
    <citation type="submission" date="2022-12" db="EMBL/GenBank/DDBJ databases">
        <title>New Phytohabitans aurantiacus sp. RD004123 nov., an actinomycete isolated from soil.</title>
        <authorList>
            <person name="Triningsih D.W."/>
            <person name="Harunari E."/>
            <person name="Igarashi Y."/>
        </authorList>
    </citation>
    <scope>NUCLEOTIDE SEQUENCE</scope>
    <source>
        <strain evidence="6">RD004123</strain>
    </source>
</reference>
<dbReference type="InterPro" id="IPR027383">
    <property type="entry name" value="Znf_put"/>
</dbReference>